<reference evidence="5 6" key="1">
    <citation type="submission" date="2019-12" db="EMBL/GenBank/DDBJ databases">
        <authorList>
            <person name="Alioto T."/>
            <person name="Alioto T."/>
            <person name="Gomez Garrido J."/>
        </authorList>
    </citation>
    <scope>NUCLEOTIDE SEQUENCE [LARGE SCALE GENOMIC DNA]</scope>
</reference>
<keyword evidence="6" id="KW-1185">Reference proteome</keyword>
<evidence type="ECO:0000259" key="4">
    <source>
        <dbReference type="PROSITE" id="PS50102"/>
    </source>
</evidence>
<dbReference type="InterPro" id="IPR050825">
    <property type="entry name" value="RBM42_RBP45_47-like"/>
</dbReference>
<dbReference type="EMBL" id="CACTIH010007507">
    <property type="protein sequence ID" value="CAA3014802.1"/>
    <property type="molecule type" value="Genomic_DNA"/>
</dbReference>
<gene>
    <name evidence="5" type="ORF">OLEA9_A017176</name>
</gene>
<dbReference type="PANTHER" id="PTHR47640:SF70">
    <property type="entry name" value="CYSTEINE PROTEINASE INHIBITOR"/>
    <property type="match status" value="1"/>
</dbReference>
<proteinExistence type="predicted"/>
<dbReference type="AlphaFoldDB" id="A0A8S0U874"/>
<name>A0A8S0U874_OLEEU</name>
<dbReference type="Gene3D" id="3.30.70.330">
    <property type="match status" value="1"/>
</dbReference>
<feature type="domain" description="RRM" evidence="4">
    <location>
        <begin position="6"/>
        <end position="89"/>
    </location>
</feature>
<evidence type="ECO:0000313" key="5">
    <source>
        <dbReference type="EMBL" id="CAA3014802.1"/>
    </source>
</evidence>
<dbReference type="Pfam" id="PF00076">
    <property type="entry name" value="RRM_1"/>
    <property type="match status" value="1"/>
</dbReference>
<dbReference type="GO" id="GO:0003729">
    <property type="term" value="F:mRNA binding"/>
    <property type="evidence" value="ECO:0007669"/>
    <property type="project" value="InterPro"/>
</dbReference>
<dbReference type="Proteomes" id="UP000594638">
    <property type="component" value="Unassembled WGS sequence"/>
</dbReference>
<organism evidence="5 6">
    <name type="scientific">Olea europaea subsp. europaea</name>
    <dbReference type="NCBI Taxonomy" id="158383"/>
    <lineage>
        <taxon>Eukaryota</taxon>
        <taxon>Viridiplantae</taxon>
        <taxon>Streptophyta</taxon>
        <taxon>Embryophyta</taxon>
        <taxon>Tracheophyta</taxon>
        <taxon>Spermatophyta</taxon>
        <taxon>Magnoliopsida</taxon>
        <taxon>eudicotyledons</taxon>
        <taxon>Gunneridae</taxon>
        <taxon>Pentapetalae</taxon>
        <taxon>asterids</taxon>
        <taxon>lamiids</taxon>
        <taxon>Lamiales</taxon>
        <taxon>Oleaceae</taxon>
        <taxon>Oleeae</taxon>
        <taxon>Olea</taxon>
    </lineage>
</organism>
<accession>A0A8S0U874</accession>
<keyword evidence="2 3" id="KW-0694">RNA-binding</keyword>
<dbReference type="PROSITE" id="PS50102">
    <property type="entry name" value="RRM"/>
    <property type="match status" value="1"/>
</dbReference>
<sequence>MEDGCCRIRVDNLQPGMDENYLFHQCFYRAREEILSVKVIQNEETGHSKAYGVVSFKNYAAAEEFLMKYNEKLMPHTNDQYFKLDWETCSKN</sequence>
<dbReference type="InterPro" id="IPR012677">
    <property type="entry name" value="Nucleotide-bd_a/b_plait_sf"/>
</dbReference>
<dbReference type="GO" id="GO:0006397">
    <property type="term" value="P:mRNA processing"/>
    <property type="evidence" value="ECO:0007669"/>
    <property type="project" value="UniProtKB-KW"/>
</dbReference>
<dbReference type="SUPFAM" id="SSF54928">
    <property type="entry name" value="RNA-binding domain, RBD"/>
    <property type="match status" value="1"/>
</dbReference>
<dbReference type="Gramene" id="OE9A017176T1">
    <property type="protein sequence ID" value="OE9A017176C1"/>
    <property type="gene ID" value="OE9A017176"/>
</dbReference>
<evidence type="ECO:0000256" key="1">
    <source>
        <dbReference type="ARBA" id="ARBA00022664"/>
    </source>
</evidence>
<evidence type="ECO:0000313" key="6">
    <source>
        <dbReference type="Proteomes" id="UP000594638"/>
    </source>
</evidence>
<dbReference type="InterPro" id="IPR035979">
    <property type="entry name" value="RBD_domain_sf"/>
</dbReference>
<protein>
    <submittedName>
        <fullName evidence="5">Polyadenylate-binding RBP45C</fullName>
    </submittedName>
</protein>
<comment type="caution">
    <text evidence="5">The sequence shown here is derived from an EMBL/GenBank/DDBJ whole genome shotgun (WGS) entry which is preliminary data.</text>
</comment>
<dbReference type="PANTHER" id="PTHR47640">
    <property type="entry name" value="TRNA SELENOCYSTEINE 1-ASSOCIATED PROTEIN 1-RELATED-RELATED"/>
    <property type="match status" value="1"/>
</dbReference>
<dbReference type="OrthoDB" id="904372at2759"/>
<dbReference type="InterPro" id="IPR000504">
    <property type="entry name" value="RRM_dom"/>
</dbReference>
<evidence type="ECO:0000256" key="2">
    <source>
        <dbReference type="ARBA" id="ARBA00022884"/>
    </source>
</evidence>
<keyword evidence="1" id="KW-0507">mRNA processing</keyword>
<evidence type="ECO:0000256" key="3">
    <source>
        <dbReference type="PROSITE-ProRule" id="PRU00176"/>
    </source>
</evidence>